<evidence type="ECO:0000256" key="2">
    <source>
        <dbReference type="PIRSR" id="PIRSR005962-1"/>
    </source>
</evidence>
<dbReference type="Proteomes" id="UP000622653">
    <property type="component" value="Unassembled WGS sequence"/>
</dbReference>
<feature type="binding site" evidence="2">
    <location>
        <position position="367"/>
    </location>
    <ligand>
        <name>Mn(2+)</name>
        <dbReference type="ChEBI" id="CHEBI:29035"/>
        <label>2</label>
    </ligand>
</feature>
<dbReference type="Gene3D" id="3.30.70.360">
    <property type="match status" value="1"/>
</dbReference>
<dbReference type="NCBIfam" id="TIGR01891">
    <property type="entry name" value="amidohydrolases"/>
    <property type="match status" value="1"/>
</dbReference>
<feature type="binding site" evidence="2">
    <location>
        <position position="109"/>
    </location>
    <ligand>
        <name>Mn(2+)</name>
        <dbReference type="ChEBI" id="CHEBI:29035"/>
        <label>2</label>
    </ligand>
</feature>
<feature type="domain" description="Peptidase M20 dimerisation" evidence="3">
    <location>
        <begin position="192"/>
        <end position="283"/>
    </location>
</feature>
<dbReference type="InterPro" id="IPR011650">
    <property type="entry name" value="Peptidase_M20_dimer"/>
</dbReference>
<proteinExistence type="predicted"/>
<dbReference type="RefSeq" id="WP_194563720.1">
    <property type="nucleotide sequence ID" value="NZ_JADKPV010000010.1"/>
</dbReference>
<feature type="binding site" evidence="2">
    <location>
        <position position="168"/>
    </location>
    <ligand>
        <name>Mn(2+)</name>
        <dbReference type="ChEBI" id="CHEBI:29035"/>
        <label>2</label>
    </ligand>
</feature>
<sequence length="396" mass="43897">MGNTVKFHVEASARQLQEQLVKWRRHFHQHPELSFEEWETSKYIQNILKEYDVEVIPNIAKTGLKVIKRGKRPGRTLAIRADMDALPIMDEKDVPYKSTVSGVAHLCGHDAHMTILLGTIALLDQYELEEGNIVYIFQPAEEGYAGAKHMVEEGVLQNPDVDTIIGLHVHPTAPVGKTTVTPKFATACTDAFDLEIIGRGGHAAHPHQAIDSIAITGEIITSLQQVVSRVVDPLEPIVITIGKITGGYTRNVIAPSVKLEGTVRLLNPELRPLVKKTMEQYVQGITSGMGATYTFDYEEGYPSVYNEPSLIEPLRRATDAVLGEDSLAIVNPSMGGEDFSYFAQQVPGIFFRLGIQNEAKGITYPNHHPKFDIDEEALHLGVAIFAQYAIRYFEGE</sequence>
<dbReference type="GO" id="GO:0046872">
    <property type="term" value="F:metal ion binding"/>
    <property type="evidence" value="ECO:0007669"/>
    <property type="project" value="UniProtKB-KW"/>
</dbReference>
<dbReference type="GO" id="GO:0050118">
    <property type="term" value="F:N-acetyldiaminopimelate deacetylase activity"/>
    <property type="evidence" value="ECO:0007669"/>
    <property type="project" value="UniProtKB-ARBA"/>
</dbReference>
<dbReference type="EMBL" id="JADKPV010000010">
    <property type="protein sequence ID" value="MBF4502233.1"/>
    <property type="molecule type" value="Genomic_DNA"/>
</dbReference>
<accession>A0A8J7GAD4</accession>
<dbReference type="PANTHER" id="PTHR11014">
    <property type="entry name" value="PEPTIDASE M20 FAMILY MEMBER"/>
    <property type="match status" value="1"/>
</dbReference>
<dbReference type="PANTHER" id="PTHR11014:SF63">
    <property type="entry name" value="METALLOPEPTIDASE, PUTATIVE (AFU_ORTHOLOGUE AFUA_6G09600)-RELATED"/>
    <property type="match status" value="1"/>
</dbReference>
<dbReference type="Pfam" id="PF07687">
    <property type="entry name" value="M20_dimer"/>
    <property type="match status" value="1"/>
</dbReference>
<dbReference type="SUPFAM" id="SSF53187">
    <property type="entry name" value="Zn-dependent exopeptidases"/>
    <property type="match status" value="1"/>
</dbReference>
<dbReference type="InterPro" id="IPR017439">
    <property type="entry name" value="Amidohydrolase"/>
</dbReference>
<dbReference type="AlphaFoldDB" id="A0A8J7GAD4"/>
<gene>
    <name evidence="4" type="ORF">IRY55_12765</name>
</gene>
<evidence type="ECO:0000256" key="1">
    <source>
        <dbReference type="ARBA" id="ARBA00022801"/>
    </source>
</evidence>
<dbReference type="SUPFAM" id="SSF55031">
    <property type="entry name" value="Bacterial exopeptidase dimerisation domain"/>
    <property type="match status" value="1"/>
</dbReference>
<dbReference type="InterPro" id="IPR002933">
    <property type="entry name" value="Peptidase_M20"/>
</dbReference>
<comment type="caution">
    <text evidence="4">The sequence shown here is derived from an EMBL/GenBank/DDBJ whole genome shotgun (WGS) entry which is preliminary data.</text>
</comment>
<organism evidence="4 5">
    <name type="scientific">Savagea serpentis</name>
    <dbReference type="NCBI Taxonomy" id="2785297"/>
    <lineage>
        <taxon>Bacteria</taxon>
        <taxon>Bacillati</taxon>
        <taxon>Bacillota</taxon>
        <taxon>Bacilli</taxon>
        <taxon>Bacillales</taxon>
        <taxon>Caryophanaceae</taxon>
        <taxon>Savagea</taxon>
    </lineage>
</organism>
<dbReference type="Gene3D" id="3.40.630.10">
    <property type="entry name" value="Zn peptidases"/>
    <property type="match status" value="1"/>
</dbReference>
<protein>
    <submittedName>
        <fullName evidence="4">Amidohydrolase</fullName>
    </submittedName>
</protein>
<keyword evidence="2" id="KW-0464">Manganese</keyword>
<evidence type="ECO:0000313" key="4">
    <source>
        <dbReference type="EMBL" id="MBF4502233.1"/>
    </source>
</evidence>
<comment type="cofactor">
    <cofactor evidence="2">
        <name>Mn(2+)</name>
        <dbReference type="ChEBI" id="CHEBI:29035"/>
    </cofactor>
    <text evidence="2">The Mn(2+) ion enhances activity.</text>
</comment>
<evidence type="ECO:0000259" key="3">
    <source>
        <dbReference type="Pfam" id="PF07687"/>
    </source>
</evidence>
<dbReference type="FunFam" id="3.30.70.360:FF:000001">
    <property type="entry name" value="N-acetyldiaminopimelate deacetylase"/>
    <property type="match status" value="1"/>
</dbReference>
<keyword evidence="1" id="KW-0378">Hydrolase</keyword>
<dbReference type="InterPro" id="IPR036264">
    <property type="entry name" value="Bact_exopeptidase_dim_dom"/>
</dbReference>
<dbReference type="GO" id="GO:0019877">
    <property type="term" value="P:diaminopimelate biosynthetic process"/>
    <property type="evidence" value="ECO:0007669"/>
    <property type="project" value="UniProtKB-ARBA"/>
</dbReference>
<feature type="binding site" evidence="2">
    <location>
        <position position="107"/>
    </location>
    <ligand>
        <name>Mn(2+)</name>
        <dbReference type="ChEBI" id="CHEBI:29035"/>
        <label>2</label>
    </ligand>
</feature>
<evidence type="ECO:0000313" key="5">
    <source>
        <dbReference type="Proteomes" id="UP000622653"/>
    </source>
</evidence>
<dbReference type="Pfam" id="PF01546">
    <property type="entry name" value="Peptidase_M20"/>
    <property type="match status" value="1"/>
</dbReference>
<reference evidence="4" key="1">
    <citation type="submission" date="2020-11" db="EMBL/GenBank/DDBJ databases">
        <title>Multidrug resistant novel bacterium Savagea serpentis sp. nov., isolated from the scats of a vine snake (Ahaetulla nasuta).</title>
        <authorList>
            <person name="Venkata Ramana V."/>
            <person name="Vikas Patil S."/>
            <person name="Yogita Lugani V."/>
        </authorList>
    </citation>
    <scope>NUCLEOTIDE SEQUENCE</scope>
    <source>
        <strain evidence="4">SN6</strain>
    </source>
</reference>
<dbReference type="PIRSF" id="PIRSF005962">
    <property type="entry name" value="Pept_M20D_amidohydro"/>
    <property type="match status" value="1"/>
</dbReference>
<feature type="binding site" evidence="2">
    <location>
        <position position="142"/>
    </location>
    <ligand>
        <name>Mn(2+)</name>
        <dbReference type="ChEBI" id="CHEBI:29035"/>
        <label>2</label>
    </ligand>
</feature>
<name>A0A8J7GAD4_9BACL</name>
<keyword evidence="5" id="KW-1185">Reference proteome</keyword>
<keyword evidence="2" id="KW-0479">Metal-binding</keyword>